<evidence type="ECO:0000313" key="2">
    <source>
        <dbReference type="Proteomes" id="UP001552299"/>
    </source>
</evidence>
<dbReference type="InterPro" id="IPR012870">
    <property type="entry name" value="DUF1666"/>
</dbReference>
<keyword evidence="2" id="KW-1185">Reference proteome</keyword>
<sequence length="423" mass="49323">MNFFKVKRFRLSQKLKVEGTDSENNQIPAAEELNDGSMEFEQKLGAADGGLEEEEYDDDDFVSIELKRRLKEMKKNSFMVLIPEESNLEEEEEETSSSEWRESEVEDGYTWSDFDTLYIRYCERMLFFDKLIAQNIKEAESWNISNQLSRSASKKLSLSLKNLSFKKRDEFQDDCEHLQPPLDDDPFHNIETAYVAQICLSWEALHCQYMQLSQWIASQPENPTSYGYSAQEFQQFQVLLRRFIENEPFEHGLRINIYSRIRSSLPKLLQVPTIQGSVDKANYSEYPDPPVLAAELLNIVESAIFTFHDFLKRDKNKSCISMSLFKGHKHDASSLQQVQASLDKKEMKIKELSKKKEWKKSRPTTPSEVDLFLALIDIKVVSRVLRMAHISKEQLLWCEEKMSKLDLSDNKLRRDASPVLFPC</sequence>
<name>A0ABD0U3F0_DENTH</name>
<protein>
    <recommendedName>
        <fullName evidence="3">Ribosomal protein L34Ae</fullName>
    </recommendedName>
</protein>
<dbReference type="EMBL" id="JANQDX010000018">
    <property type="protein sequence ID" value="KAL0906482.1"/>
    <property type="molecule type" value="Genomic_DNA"/>
</dbReference>
<reference evidence="1 2" key="1">
    <citation type="journal article" date="2024" name="Plant Biotechnol. J.">
        <title>Dendrobium thyrsiflorum genome and its molecular insights into genes involved in important horticultural traits.</title>
        <authorList>
            <person name="Chen B."/>
            <person name="Wang J.Y."/>
            <person name="Zheng P.J."/>
            <person name="Li K.L."/>
            <person name="Liang Y.M."/>
            <person name="Chen X.F."/>
            <person name="Zhang C."/>
            <person name="Zhao X."/>
            <person name="He X."/>
            <person name="Zhang G.Q."/>
            <person name="Liu Z.J."/>
            <person name="Xu Q."/>
        </authorList>
    </citation>
    <scope>NUCLEOTIDE SEQUENCE [LARGE SCALE GENOMIC DNA]</scope>
    <source>
        <strain evidence="1">GZMU011</strain>
    </source>
</reference>
<organism evidence="1 2">
    <name type="scientific">Dendrobium thyrsiflorum</name>
    <name type="common">Pinecone-like raceme dendrobium</name>
    <name type="synonym">Orchid</name>
    <dbReference type="NCBI Taxonomy" id="117978"/>
    <lineage>
        <taxon>Eukaryota</taxon>
        <taxon>Viridiplantae</taxon>
        <taxon>Streptophyta</taxon>
        <taxon>Embryophyta</taxon>
        <taxon>Tracheophyta</taxon>
        <taxon>Spermatophyta</taxon>
        <taxon>Magnoliopsida</taxon>
        <taxon>Liliopsida</taxon>
        <taxon>Asparagales</taxon>
        <taxon>Orchidaceae</taxon>
        <taxon>Epidendroideae</taxon>
        <taxon>Malaxideae</taxon>
        <taxon>Dendrobiinae</taxon>
        <taxon>Dendrobium</taxon>
    </lineage>
</organism>
<dbReference type="AlphaFoldDB" id="A0ABD0U3F0"/>
<proteinExistence type="predicted"/>
<accession>A0ABD0U3F0</accession>
<dbReference type="Pfam" id="PF07891">
    <property type="entry name" value="DUF1666"/>
    <property type="match status" value="1"/>
</dbReference>
<dbReference type="Proteomes" id="UP001552299">
    <property type="component" value="Unassembled WGS sequence"/>
</dbReference>
<dbReference type="PANTHER" id="PTHR46702">
    <property type="entry name" value="DNA LIGASE (DUF1666)-RELATED"/>
    <property type="match status" value="1"/>
</dbReference>
<evidence type="ECO:0008006" key="3">
    <source>
        <dbReference type="Google" id="ProtNLM"/>
    </source>
</evidence>
<comment type="caution">
    <text evidence="1">The sequence shown here is derived from an EMBL/GenBank/DDBJ whole genome shotgun (WGS) entry which is preliminary data.</text>
</comment>
<gene>
    <name evidence="1" type="ORF">M5K25_024979</name>
</gene>
<dbReference type="PANTHER" id="PTHR46702:SF1">
    <property type="entry name" value="DUF1666 FAMILY PROTEIN (DUF1666)"/>
    <property type="match status" value="1"/>
</dbReference>
<evidence type="ECO:0000313" key="1">
    <source>
        <dbReference type="EMBL" id="KAL0906482.1"/>
    </source>
</evidence>